<dbReference type="AlphaFoldDB" id="A0A369WQJ2"/>
<dbReference type="InterPro" id="IPR036249">
    <property type="entry name" value="Thioredoxin-like_sf"/>
</dbReference>
<dbReference type="SUPFAM" id="SSF52833">
    <property type="entry name" value="Thioredoxin-like"/>
    <property type="match status" value="1"/>
</dbReference>
<sequence length="213" mass="23201">MSDQQFTLIYDTYCGWCYGAAPIFDVLVQADIHITALHRRLFQGGAQLKMSNGFGQFAERADQRIAQQTGQPFSQTYVTQILRSKTEELNSELTARAAVLVHPQGAATEMALAHRLQKARYVDGLSASDPEPIIAALQPLLDGSMTEQQIRAALASESLSVEATAIAQRAEALMQRVGSSGVPTLVCTVNGQHQVISLEPFFQAPEQILSILN</sequence>
<dbReference type="InterPro" id="IPR001853">
    <property type="entry name" value="DSBA-like_thioredoxin_dom"/>
</dbReference>
<feature type="domain" description="DSBA-like thioredoxin" evidence="1">
    <location>
        <begin position="10"/>
        <end position="194"/>
    </location>
</feature>
<dbReference type="OrthoDB" id="9813770at2"/>
<dbReference type="EMBL" id="QQOH01000001">
    <property type="protein sequence ID" value="RDE24358.1"/>
    <property type="molecule type" value="Genomic_DNA"/>
</dbReference>
<evidence type="ECO:0000313" key="3">
    <source>
        <dbReference type="Proteomes" id="UP000253769"/>
    </source>
</evidence>
<dbReference type="Proteomes" id="UP000253769">
    <property type="component" value="Unassembled WGS sequence"/>
</dbReference>
<accession>A0A369WQJ2</accession>
<comment type="caution">
    <text evidence="2">The sequence shown here is derived from an EMBL/GenBank/DDBJ whole genome shotgun (WGS) entry which is preliminary data.</text>
</comment>
<dbReference type="GO" id="GO:0016491">
    <property type="term" value="F:oxidoreductase activity"/>
    <property type="evidence" value="ECO:0007669"/>
    <property type="project" value="InterPro"/>
</dbReference>
<gene>
    <name evidence="2" type="ORF">DV711_01865</name>
</gene>
<dbReference type="RefSeq" id="WP_114693945.1">
    <property type="nucleotide sequence ID" value="NZ_QQOH01000001.1"/>
</dbReference>
<proteinExistence type="predicted"/>
<evidence type="ECO:0000259" key="1">
    <source>
        <dbReference type="Pfam" id="PF01323"/>
    </source>
</evidence>
<organism evidence="2 3">
    <name type="scientific">Motiliproteus coralliicola</name>
    <dbReference type="NCBI Taxonomy" id="2283196"/>
    <lineage>
        <taxon>Bacteria</taxon>
        <taxon>Pseudomonadati</taxon>
        <taxon>Pseudomonadota</taxon>
        <taxon>Gammaproteobacteria</taxon>
        <taxon>Oceanospirillales</taxon>
        <taxon>Oceanospirillaceae</taxon>
        <taxon>Motiliproteus</taxon>
    </lineage>
</organism>
<protein>
    <recommendedName>
        <fullName evidence="1">DSBA-like thioredoxin domain-containing protein</fullName>
    </recommendedName>
</protein>
<keyword evidence="3" id="KW-1185">Reference proteome</keyword>
<dbReference type="Pfam" id="PF01323">
    <property type="entry name" value="DSBA"/>
    <property type="match status" value="1"/>
</dbReference>
<evidence type="ECO:0000313" key="2">
    <source>
        <dbReference type="EMBL" id="RDE24358.1"/>
    </source>
</evidence>
<reference evidence="2 3" key="1">
    <citation type="submission" date="2018-07" db="EMBL/GenBank/DDBJ databases">
        <title>Motiliproteus coralliicola sp. nov., a bacterium isolated from Coral.</title>
        <authorList>
            <person name="Wang G."/>
        </authorList>
    </citation>
    <scope>NUCLEOTIDE SEQUENCE [LARGE SCALE GENOMIC DNA]</scope>
    <source>
        <strain evidence="2 3">C34</strain>
    </source>
</reference>
<dbReference type="Gene3D" id="3.40.30.10">
    <property type="entry name" value="Glutaredoxin"/>
    <property type="match status" value="1"/>
</dbReference>
<name>A0A369WQJ2_9GAMM</name>